<organism evidence="14 15">
    <name type="scientific">Proteiniclasticum aestuarii</name>
    <dbReference type="NCBI Taxonomy" id="2817862"/>
    <lineage>
        <taxon>Bacteria</taxon>
        <taxon>Bacillati</taxon>
        <taxon>Bacillota</taxon>
        <taxon>Clostridia</taxon>
        <taxon>Eubacteriales</taxon>
        <taxon>Clostridiaceae</taxon>
        <taxon>Proteiniclasticum</taxon>
    </lineage>
</organism>
<dbReference type="InterPro" id="IPR050222">
    <property type="entry name" value="MATE_MdtK"/>
</dbReference>
<protein>
    <recommendedName>
        <fullName evidence="4">Probable multidrug resistance protein NorM</fullName>
    </recommendedName>
    <alternativeName>
        <fullName evidence="12">Multidrug-efflux transporter</fullName>
    </alternativeName>
</protein>
<keyword evidence="15" id="KW-1185">Reference proteome</keyword>
<evidence type="ECO:0000256" key="4">
    <source>
        <dbReference type="ARBA" id="ARBA00020268"/>
    </source>
</evidence>
<dbReference type="PIRSF" id="PIRSF006603">
    <property type="entry name" value="DinF"/>
    <property type="match status" value="1"/>
</dbReference>
<evidence type="ECO:0000256" key="2">
    <source>
        <dbReference type="ARBA" id="ARBA00004651"/>
    </source>
</evidence>
<feature type="transmembrane region" description="Helical" evidence="13">
    <location>
        <begin position="347"/>
        <end position="366"/>
    </location>
</feature>
<dbReference type="GO" id="GO:0042910">
    <property type="term" value="F:xenobiotic transmembrane transporter activity"/>
    <property type="evidence" value="ECO:0007669"/>
    <property type="project" value="InterPro"/>
</dbReference>
<comment type="caution">
    <text evidence="14">The sequence shown here is derived from an EMBL/GenBank/DDBJ whole genome shotgun (WGS) entry which is preliminary data.</text>
</comment>
<keyword evidence="5" id="KW-0813">Transport</keyword>
<dbReference type="GO" id="GO:0006811">
    <property type="term" value="P:monoatomic ion transport"/>
    <property type="evidence" value="ECO:0007669"/>
    <property type="project" value="UniProtKB-KW"/>
</dbReference>
<feature type="transmembrane region" description="Helical" evidence="13">
    <location>
        <begin position="156"/>
        <end position="178"/>
    </location>
</feature>
<evidence type="ECO:0000256" key="3">
    <source>
        <dbReference type="ARBA" id="ARBA00010199"/>
    </source>
</evidence>
<feature type="transmembrane region" description="Helical" evidence="13">
    <location>
        <begin position="35"/>
        <end position="60"/>
    </location>
</feature>
<comment type="similarity">
    <text evidence="3">Belongs to the multi antimicrobial extrusion (MATE) (TC 2.A.66.1) family.</text>
</comment>
<dbReference type="CDD" id="cd13137">
    <property type="entry name" value="MATE_NorM_like"/>
    <property type="match status" value="1"/>
</dbReference>
<evidence type="ECO:0000313" key="14">
    <source>
        <dbReference type="EMBL" id="MBO1263947.1"/>
    </source>
</evidence>
<dbReference type="GO" id="GO:0005886">
    <property type="term" value="C:plasma membrane"/>
    <property type="evidence" value="ECO:0007669"/>
    <property type="project" value="UniProtKB-SubCell"/>
</dbReference>
<evidence type="ECO:0000256" key="10">
    <source>
        <dbReference type="ARBA" id="ARBA00023065"/>
    </source>
</evidence>
<dbReference type="EMBL" id="JAFNJU010000001">
    <property type="protein sequence ID" value="MBO1263947.1"/>
    <property type="molecule type" value="Genomic_DNA"/>
</dbReference>
<evidence type="ECO:0000256" key="7">
    <source>
        <dbReference type="ARBA" id="ARBA00022475"/>
    </source>
</evidence>
<evidence type="ECO:0000256" key="9">
    <source>
        <dbReference type="ARBA" id="ARBA00022989"/>
    </source>
</evidence>
<evidence type="ECO:0000256" key="12">
    <source>
        <dbReference type="ARBA" id="ARBA00031636"/>
    </source>
</evidence>
<evidence type="ECO:0000256" key="13">
    <source>
        <dbReference type="SAM" id="Phobius"/>
    </source>
</evidence>
<comment type="subcellular location">
    <subcellularLocation>
        <location evidence="2">Cell membrane</location>
        <topology evidence="2">Multi-pass membrane protein</topology>
    </subcellularLocation>
</comment>
<keyword evidence="8 13" id="KW-0812">Transmembrane</keyword>
<keyword evidence="11 13" id="KW-0472">Membrane</keyword>
<evidence type="ECO:0000256" key="8">
    <source>
        <dbReference type="ARBA" id="ARBA00022692"/>
    </source>
</evidence>
<comment type="function">
    <text evidence="1">Multidrug efflux pump.</text>
</comment>
<dbReference type="AlphaFoldDB" id="A0A939H9N8"/>
<evidence type="ECO:0000256" key="5">
    <source>
        <dbReference type="ARBA" id="ARBA00022448"/>
    </source>
</evidence>
<dbReference type="InterPro" id="IPR048279">
    <property type="entry name" value="MdtK-like"/>
</dbReference>
<dbReference type="Pfam" id="PF01554">
    <property type="entry name" value="MatE"/>
    <property type="match status" value="2"/>
</dbReference>
<dbReference type="InterPro" id="IPR002528">
    <property type="entry name" value="MATE_fam"/>
</dbReference>
<evidence type="ECO:0000256" key="11">
    <source>
        <dbReference type="ARBA" id="ARBA00023136"/>
    </source>
</evidence>
<feature type="transmembrane region" description="Helical" evidence="13">
    <location>
        <begin position="114"/>
        <end position="136"/>
    </location>
</feature>
<keyword evidence="9 13" id="KW-1133">Transmembrane helix</keyword>
<dbReference type="GO" id="GO:0015297">
    <property type="term" value="F:antiporter activity"/>
    <property type="evidence" value="ECO:0007669"/>
    <property type="project" value="UniProtKB-KW"/>
</dbReference>
<evidence type="ECO:0000256" key="1">
    <source>
        <dbReference type="ARBA" id="ARBA00003408"/>
    </source>
</evidence>
<proteinExistence type="inferred from homology"/>
<evidence type="ECO:0000313" key="15">
    <source>
        <dbReference type="Proteomes" id="UP000664218"/>
    </source>
</evidence>
<dbReference type="NCBIfam" id="TIGR00797">
    <property type="entry name" value="matE"/>
    <property type="match status" value="1"/>
</dbReference>
<feature type="transmembrane region" description="Helical" evidence="13">
    <location>
        <begin position="80"/>
        <end position="102"/>
    </location>
</feature>
<keyword evidence="10" id="KW-0406">Ion transport</keyword>
<accession>A0A939H9N8</accession>
<feature type="transmembrane region" description="Helical" evidence="13">
    <location>
        <begin position="276"/>
        <end position="296"/>
    </location>
</feature>
<reference evidence="14" key="1">
    <citation type="submission" date="2021-03" db="EMBL/GenBank/DDBJ databases">
        <title>Proteiniclasticum marinus sp. nov., isolated from tidal flat sediment.</title>
        <authorList>
            <person name="Namirimu T."/>
            <person name="Yang J.-A."/>
            <person name="Yang S.-H."/>
            <person name="Kim Y.-J."/>
            <person name="Kwon K.K."/>
        </authorList>
    </citation>
    <scope>NUCLEOTIDE SEQUENCE</scope>
    <source>
        <strain evidence="14">SCR006</strain>
    </source>
</reference>
<feature type="transmembrane region" description="Helical" evidence="13">
    <location>
        <begin position="190"/>
        <end position="212"/>
    </location>
</feature>
<dbReference type="PANTHER" id="PTHR43298">
    <property type="entry name" value="MULTIDRUG RESISTANCE PROTEIN NORM-RELATED"/>
    <property type="match status" value="1"/>
</dbReference>
<gene>
    <name evidence="14" type="ORF">J3A84_02680</name>
</gene>
<keyword evidence="7" id="KW-1003">Cell membrane</keyword>
<dbReference type="PANTHER" id="PTHR43298:SF2">
    <property type="entry name" value="FMN_FAD EXPORTER YEEO-RELATED"/>
    <property type="match status" value="1"/>
</dbReference>
<keyword evidence="6" id="KW-0050">Antiport</keyword>
<evidence type="ECO:0000256" key="6">
    <source>
        <dbReference type="ARBA" id="ARBA00022449"/>
    </source>
</evidence>
<dbReference type="Proteomes" id="UP000664218">
    <property type="component" value="Unassembled WGS sequence"/>
</dbReference>
<sequence>MEEKEKLEEESRKTKEKKDFFSFVKNPIRYDVLHLAWPILTELLMSSLFGMVDMMMLGWIADKALAAASVAAVGITNQPMFIGLSLAQALNVGGTAMIARYVGAKQPHRVDSVLKHVILLNLFLLAIPLSTFGLTFTDEIMRFMGAQADTIDAGRIYFKIIMVGYLFQSFNMSITAALRGIGETKAPMKINIRVNSMNVVGNALLIYGLLFFPELGVTGAAVSTAFSHVVASVLMLRYIVRKDSPLKVDFRKKFKYNKTVIQNLIRVGIPASLESLALRIGVLLFVRIVAGLGTVVYASHQIALSILGLSFQPGQAFGIAASSMVGRSLGAQNLSVAEKYAKETRKIGSMISTFMAVIFFFFGPWIVGLYTNDPVIIENASRALKIIALVQPFQSSQLILAGALRGAGDTLWPLVATFIGVFGFRVILAHIFVNIMGFGLVGAWMAVLADQFIRYLFVYGRFRTNKWKYIRIR</sequence>
<name>A0A939H9N8_9CLOT</name>